<keyword evidence="2" id="KW-0472">Membrane</keyword>
<dbReference type="EMBL" id="JACIDR010000004">
    <property type="protein sequence ID" value="MBB3973975.1"/>
    <property type="molecule type" value="Genomic_DNA"/>
</dbReference>
<dbReference type="AlphaFoldDB" id="A0A7W6CZJ2"/>
<feature type="region of interest" description="Disordered" evidence="1">
    <location>
        <begin position="1"/>
        <end position="48"/>
    </location>
</feature>
<name>A0A7W6CZJ2_9HYPH</name>
<dbReference type="Proteomes" id="UP000528964">
    <property type="component" value="Unassembled WGS sequence"/>
</dbReference>
<dbReference type="PANTHER" id="PTHR47755:SF1">
    <property type="entry name" value="CELL DIVISION PROTEIN FTSX"/>
    <property type="match status" value="1"/>
</dbReference>
<evidence type="ECO:0000313" key="3">
    <source>
        <dbReference type="EMBL" id="MBB3973975.1"/>
    </source>
</evidence>
<dbReference type="GO" id="GO:0032153">
    <property type="term" value="C:cell division site"/>
    <property type="evidence" value="ECO:0007669"/>
    <property type="project" value="TreeGrafter"/>
</dbReference>
<keyword evidence="3" id="KW-0132">Cell division</keyword>
<evidence type="ECO:0000256" key="2">
    <source>
        <dbReference type="SAM" id="Phobius"/>
    </source>
</evidence>
<keyword evidence="2" id="KW-1133">Transmembrane helix</keyword>
<sequence length="339" mass="35736">MSSRNGPAPAERRDKDTAGARAPEGGARPPAKAARSQPSASRRQGPIVPASSVSGSTLVIVIAIMTYLAALTVGAVDLVRTAANDWSQDVVRETTIQIRPAEGRDLDAAAARASELARAAAGVAEVRTYSRQETARLLEPWLGSGLSFDDLPIPRLVVLRLSPDARFDAVGLKAALDREVPGASLDDHRRFLDRLVSMAHTIVWLGVGVLVLMLTATVLSVVFATRGAMAGNRDIVQVLHFVGARDGYIAGQFQRRFLRLGLKGGVAGGLAATATFLIAELMVEQGVGSATVDQMDALFGRFQVGASAYAGVAAIVLLIAALTAITSRATVYRTLRAMR</sequence>
<dbReference type="PANTHER" id="PTHR47755">
    <property type="entry name" value="CELL DIVISION PROTEIN FTSX"/>
    <property type="match status" value="1"/>
</dbReference>
<accession>A0A7W6CZJ2</accession>
<dbReference type="GO" id="GO:0051301">
    <property type="term" value="P:cell division"/>
    <property type="evidence" value="ECO:0007669"/>
    <property type="project" value="UniProtKB-KW"/>
</dbReference>
<keyword evidence="2" id="KW-0812">Transmembrane</keyword>
<dbReference type="RefSeq" id="WP_246398425.1">
    <property type="nucleotide sequence ID" value="NZ_JACIDR010000004.1"/>
</dbReference>
<organism evidence="3 4">
    <name type="scientific">Hansschlegelia beijingensis</name>
    <dbReference type="NCBI Taxonomy" id="1133344"/>
    <lineage>
        <taxon>Bacteria</taxon>
        <taxon>Pseudomonadati</taxon>
        <taxon>Pseudomonadota</taxon>
        <taxon>Alphaproteobacteria</taxon>
        <taxon>Hyphomicrobiales</taxon>
        <taxon>Methylopilaceae</taxon>
        <taxon>Hansschlegelia</taxon>
    </lineage>
</organism>
<reference evidence="3 4" key="1">
    <citation type="submission" date="2020-08" db="EMBL/GenBank/DDBJ databases">
        <title>Genomic Encyclopedia of Type Strains, Phase IV (KMG-IV): sequencing the most valuable type-strain genomes for metagenomic binning, comparative biology and taxonomic classification.</title>
        <authorList>
            <person name="Goeker M."/>
        </authorList>
    </citation>
    <scope>NUCLEOTIDE SEQUENCE [LARGE SCALE GENOMIC DNA]</scope>
    <source>
        <strain evidence="3 4">DSM 25481</strain>
    </source>
</reference>
<feature type="transmembrane region" description="Helical" evidence="2">
    <location>
        <begin position="202"/>
        <end position="224"/>
    </location>
</feature>
<protein>
    <submittedName>
        <fullName evidence="3">Cell division transport system permease protein</fullName>
    </submittedName>
</protein>
<dbReference type="InterPro" id="IPR004513">
    <property type="entry name" value="FtsX"/>
</dbReference>
<keyword evidence="4" id="KW-1185">Reference proteome</keyword>
<evidence type="ECO:0000256" key="1">
    <source>
        <dbReference type="SAM" id="MobiDB-lite"/>
    </source>
</evidence>
<proteinExistence type="predicted"/>
<dbReference type="GO" id="GO:0016020">
    <property type="term" value="C:membrane"/>
    <property type="evidence" value="ECO:0007669"/>
    <property type="project" value="InterPro"/>
</dbReference>
<feature type="compositionally biased region" description="Low complexity" evidence="1">
    <location>
        <begin position="19"/>
        <end position="35"/>
    </location>
</feature>
<gene>
    <name evidence="3" type="ORF">GGR24_002652</name>
</gene>
<feature type="transmembrane region" description="Helical" evidence="2">
    <location>
        <begin position="47"/>
        <end position="70"/>
    </location>
</feature>
<evidence type="ECO:0000313" key="4">
    <source>
        <dbReference type="Proteomes" id="UP000528964"/>
    </source>
</evidence>
<feature type="transmembrane region" description="Helical" evidence="2">
    <location>
        <begin position="308"/>
        <end position="331"/>
    </location>
</feature>
<keyword evidence="3" id="KW-0131">Cell cycle</keyword>
<comment type="caution">
    <text evidence="3">The sequence shown here is derived from an EMBL/GenBank/DDBJ whole genome shotgun (WGS) entry which is preliminary data.</text>
</comment>
<feature type="transmembrane region" description="Helical" evidence="2">
    <location>
        <begin position="260"/>
        <end position="279"/>
    </location>
</feature>